<sequence>MVVDSGATFTMLLSDTFAQVANEFVRAMASMPFTRTEDVEQTGLSLCHQHCAEVVRVSSEASLPLSRCHGSLVPNPPC</sequence>
<protein>
    <submittedName>
        <fullName evidence="1">Uncharacterized protein</fullName>
    </submittedName>
</protein>
<dbReference type="InterPro" id="IPR021109">
    <property type="entry name" value="Peptidase_aspartic_dom_sf"/>
</dbReference>
<accession>A0A6G1CGA4</accession>
<organism evidence="1 2">
    <name type="scientific">Oryza meyeriana var. granulata</name>
    <dbReference type="NCBI Taxonomy" id="110450"/>
    <lineage>
        <taxon>Eukaryota</taxon>
        <taxon>Viridiplantae</taxon>
        <taxon>Streptophyta</taxon>
        <taxon>Embryophyta</taxon>
        <taxon>Tracheophyta</taxon>
        <taxon>Spermatophyta</taxon>
        <taxon>Magnoliopsida</taxon>
        <taxon>Liliopsida</taxon>
        <taxon>Poales</taxon>
        <taxon>Poaceae</taxon>
        <taxon>BOP clade</taxon>
        <taxon>Oryzoideae</taxon>
        <taxon>Oryzeae</taxon>
        <taxon>Oryzinae</taxon>
        <taxon>Oryza</taxon>
        <taxon>Oryza meyeriana</taxon>
    </lineage>
</organism>
<dbReference type="Gene3D" id="2.40.70.10">
    <property type="entry name" value="Acid Proteases"/>
    <property type="match status" value="1"/>
</dbReference>
<comment type="caution">
    <text evidence="1">The sequence shown here is derived from an EMBL/GenBank/DDBJ whole genome shotgun (WGS) entry which is preliminary data.</text>
</comment>
<name>A0A6G1CGA4_9ORYZ</name>
<keyword evidence="2" id="KW-1185">Reference proteome</keyword>
<dbReference type="AlphaFoldDB" id="A0A6G1CGA4"/>
<evidence type="ECO:0000313" key="2">
    <source>
        <dbReference type="Proteomes" id="UP000479710"/>
    </source>
</evidence>
<gene>
    <name evidence="1" type="ORF">E2562_015551</name>
</gene>
<dbReference type="EMBL" id="SPHZ02000009">
    <property type="protein sequence ID" value="KAF0899186.1"/>
    <property type="molecule type" value="Genomic_DNA"/>
</dbReference>
<evidence type="ECO:0000313" key="1">
    <source>
        <dbReference type="EMBL" id="KAF0899186.1"/>
    </source>
</evidence>
<proteinExistence type="predicted"/>
<reference evidence="1 2" key="1">
    <citation type="submission" date="2019-11" db="EMBL/GenBank/DDBJ databases">
        <title>Whole genome sequence of Oryza granulata.</title>
        <authorList>
            <person name="Li W."/>
        </authorList>
    </citation>
    <scope>NUCLEOTIDE SEQUENCE [LARGE SCALE GENOMIC DNA]</scope>
    <source>
        <strain evidence="2">cv. Menghai</strain>
        <tissue evidence="1">Leaf</tissue>
    </source>
</reference>
<dbReference type="Proteomes" id="UP000479710">
    <property type="component" value="Unassembled WGS sequence"/>
</dbReference>